<keyword evidence="4" id="KW-1185">Reference proteome</keyword>
<name>A0A934SSU5_9BURK</name>
<evidence type="ECO:0000256" key="1">
    <source>
        <dbReference type="SAM" id="MobiDB-lite"/>
    </source>
</evidence>
<dbReference type="RefSeq" id="WP_200591295.1">
    <property type="nucleotide sequence ID" value="NZ_JAEPBG010000002.1"/>
</dbReference>
<keyword evidence="2" id="KW-0732">Signal</keyword>
<feature type="chain" id="PRO_5037036116" evidence="2">
    <location>
        <begin position="26"/>
        <end position="177"/>
    </location>
</feature>
<feature type="region of interest" description="Disordered" evidence="1">
    <location>
        <begin position="98"/>
        <end position="117"/>
    </location>
</feature>
<organism evidence="3 4">
    <name type="scientific">Noviherbaspirillum pedocola</name>
    <dbReference type="NCBI Taxonomy" id="2801341"/>
    <lineage>
        <taxon>Bacteria</taxon>
        <taxon>Pseudomonadati</taxon>
        <taxon>Pseudomonadota</taxon>
        <taxon>Betaproteobacteria</taxon>
        <taxon>Burkholderiales</taxon>
        <taxon>Oxalobacteraceae</taxon>
        <taxon>Noviherbaspirillum</taxon>
    </lineage>
</organism>
<accession>A0A934SSU5</accession>
<dbReference type="EMBL" id="JAEPBG010000002">
    <property type="protein sequence ID" value="MBK4734556.1"/>
    <property type="molecule type" value="Genomic_DNA"/>
</dbReference>
<evidence type="ECO:0000256" key="2">
    <source>
        <dbReference type="SAM" id="SignalP"/>
    </source>
</evidence>
<protein>
    <submittedName>
        <fullName evidence="3">DUF3617 domain-containing protein</fullName>
    </submittedName>
</protein>
<dbReference type="Pfam" id="PF12276">
    <property type="entry name" value="DUF3617"/>
    <property type="match status" value="1"/>
</dbReference>
<comment type="caution">
    <text evidence="3">The sequence shown here is derived from an EMBL/GenBank/DDBJ whole genome shotgun (WGS) entry which is preliminary data.</text>
</comment>
<dbReference type="InterPro" id="IPR022061">
    <property type="entry name" value="DUF3617"/>
</dbReference>
<evidence type="ECO:0000313" key="4">
    <source>
        <dbReference type="Proteomes" id="UP000622890"/>
    </source>
</evidence>
<feature type="signal peptide" evidence="2">
    <location>
        <begin position="1"/>
        <end position="25"/>
    </location>
</feature>
<proteinExistence type="predicted"/>
<evidence type="ECO:0000313" key="3">
    <source>
        <dbReference type="EMBL" id="MBK4734556.1"/>
    </source>
</evidence>
<gene>
    <name evidence="3" type="ORF">JJB74_08070</name>
</gene>
<feature type="region of interest" description="Disordered" evidence="1">
    <location>
        <begin position="128"/>
        <end position="161"/>
    </location>
</feature>
<dbReference type="AlphaFoldDB" id="A0A934SSU5"/>
<reference evidence="3" key="1">
    <citation type="submission" date="2021-01" db="EMBL/GenBank/DDBJ databases">
        <title>Genome sequence of strain Noviherbaspirillum sp. DKR-6.</title>
        <authorList>
            <person name="Chaudhary D.K."/>
        </authorList>
    </citation>
    <scope>NUCLEOTIDE SEQUENCE</scope>
    <source>
        <strain evidence="3">DKR-6</strain>
    </source>
</reference>
<sequence>MRRSTPAFSAALLAIALGAPAAAFAEKNIAIKPGLWEVRANSGLLSMIPALPPERMDQLRALASEHGFKLPRIENGAASSRICVTPEMARSNRLPNAYQAESGCSSSDARREGNRLSAEIRCSGDRVRGTGHTDALLQNPESFTGRTSFSGTFDGQPVNEGADISGRWVAASCSEVR</sequence>
<feature type="compositionally biased region" description="Polar residues" evidence="1">
    <location>
        <begin position="139"/>
        <end position="153"/>
    </location>
</feature>
<dbReference type="Proteomes" id="UP000622890">
    <property type="component" value="Unassembled WGS sequence"/>
</dbReference>